<proteinExistence type="predicted"/>
<dbReference type="PANTHER" id="PTHR36167">
    <property type="entry name" value="C2H2 FINGER DOMAIN TRANSCRIPTION FACTOR (EUROFUNG)-RELATED"/>
    <property type="match status" value="1"/>
</dbReference>
<name>A0A137PBU8_CONC2</name>
<keyword evidence="4" id="KW-0862">Zinc</keyword>
<dbReference type="InterPro" id="IPR036236">
    <property type="entry name" value="Znf_C2H2_sf"/>
</dbReference>
<evidence type="ECO:0000256" key="6">
    <source>
        <dbReference type="SAM" id="MobiDB-lite"/>
    </source>
</evidence>
<keyword evidence="3 5" id="KW-0863">Zinc-finger</keyword>
<dbReference type="Gene3D" id="3.30.160.60">
    <property type="entry name" value="Classic Zinc Finger"/>
    <property type="match status" value="1"/>
</dbReference>
<evidence type="ECO:0000256" key="2">
    <source>
        <dbReference type="ARBA" id="ARBA00022737"/>
    </source>
</evidence>
<dbReference type="PROSITE" id="PS00028">
    <property type="entry name" value="ZINC_FINGER_C2H2_1"/>
    <property type="match status" value="1"/>
</dbReference>
<dbReference type="STRING" id="796925.A0A137PBU8"/>
<keyword evidence="1" id="KW-0479">Metal-binding</keyword>
<dbReference type="EMBL" id="KQ964453">
    <property type="protein sequence ID" value="KXN72446.1"/>
    <property type="molecule type" value="Genomic_DNA"/>
</dbReference>
<dbReference type="FunFam" id="3.30.160.60:FF:000072">
    <property type="entry name" value="zinc finger protein 143 isoform X1"/>
    <property type="match status" value="1"/>
</dbReference>
<feature type="compositionally biased region" description="Low complexity" evidence="6">
    <location>
        <begin position="48"/>
        <end position="68"/>
    </location>
</feature>
<dbReference type="AlphaFoldDB" id="A0A137PBU8"/>
<sequence length="145" mass="16628">MSNSNNLHNQNSLNGFSRPAALPSIKELGLDAFIPDYTPNTSQDDRSSSSSPKFPTQTPTSLIPSVSKSPSKFSFISIFDKPQDPKPRRRYHQLDRPYNCIHENCTKKYSTLNHLNAHIRTQNHGRPRFKEEFPRKQTNTRSQTL</sequence>
<keyword evidence="2" id="KW-0677">Repeat</keyword>
<feature type="domain" description="C2H2-type" evidence="7">
    <location>
        <begin position="98"/>
        <end position="127"/>
    </location>
</feature>
<dbReference type="GO" id="GO:0000981">
    <property type="term" value="F:DNA-binding transcription factor activity, RNA polymerase II-specific"/>
    <property type="evidence" value="ECO:0007669"/>
    <property type="project" value="UniProtKB-ARBA"/>
</dbReference>
<dbReference type="PANTHER" id="PTHR36167:SF4">
    <property type="entry name" value="FUNGAL N-TERMINAL DOMAIN-CONTAINING PROTEIN"/>
    <property type="match status" value="1"/>
</dbReference>
<dbReference type="Proteomes" id="UP000070444">
    <property type="component" value="Unassembled WGS sequence"/>
</dbReference>
<evidence type="ECO:0000256" key="4">
    <source>
        <dbReference type="ARBA" id="ARBA00022833"/>
    </source>
</evidence>
<gene>
    <name evidence="8" type="ORF">CONCODRAFT_77809</name>
</gene>
<evidence type="ECO:0000259" key="7">
    <source>
        <dbReference type="PROSITE" id="PS50157"/>
    </source>
</evidence>
<evidence type="ECO:0000256" key="5">
    <source>
        <dbReference type="PROSITE-ProRule" id="PRU00042"/>
    </source>
</evidence>
<feature type="region of interest" description="Disordered" evidence="6">
    <location>
        <begin position="121"/>
        <end position="145"/>
    </location>
</feature>
<feature type="region of interest" description="Disordered" evidence="6">
    <location>
        <begin position="34"/>
        <end position="68"/>
    </location>
</feature>
<evidence type="ECO:0000313" key="8">
    <source>
        <dbReference type="EMBL" id="KXN72446.1"/>
    </source>
</evidence>
<dbReference type="InterPro" id="IPR013087">
    <property type="entry name" value="Znf_C2H2_type"/>
</dbReference>
<dbReference type="PROSITE" id="PS50157">
    <property type="entry name" value="ZINC_FINGER_C2H2_2"/>
    <property type="match status" value="1"/>
</dbReference>
<evidence type="ECO:0000256" key="3">
    <source>
        <dbReference type="ARBA" id="ARBA00022771"/>
    </source>
</evidence>
<dbReference type="InterPro" id="IPR039327">
    <property type="entry name" value="CON7-like"/>
</dbReference>
<feature type="compositionally biased region" description="Polar residues" evidence="6">
    <location>
        <begin position="136"/>
        <end position="145"/>
    </location>
</feature>
<dbReference type="GO" id="GO:0000978">
    <property type="term" value="F:RNA polymerase II cis-regulatory region sequence-specific DNA binding"/>
    <property type="evidence" value="ECO:0007669"/>
    <property type="project" value="UniProtKB-ARBA"/>
</dbReference>
<dbReference type="OrthoDB" id="1939603at2759"/>
<accession>A0A137PBU8</accession>
<dbReference type="SUPFAM" id="SSF57667">
    <property type="entry name" value="beta-beta-alpha zinc fingers"/>
    <property type="match status" value="1"/>
</dbReference>
<dbReference type="GO" id="GO:0008270">
    <property type="term" value="F:zinc ion binding"/>
    <property type="evidence" value="ECO:0007669"/>
    <property type="project" value="UniProtKB-KW"/>
</dbReference>
<protein>
    <recommendedName>
        <fullName evidence="7">C2H2-type domain-containing protein</fullName>
    </recommendedName>
</protein>
<keyword evidence="9" id="KW-1185">Reference proteome</keyword>
<organism evidence="8 9">
    <name type="scientific">Conidiobolus coronatus (strain ATCC 28846 / CBS 209.66 / NRRL 28638)</name>
    <name type="common">Delacroixia coronata</name>
    <dbReference type="NCBI Taxonomy" id="796925"/>
    <lineage>
        <taxon>Eukaryota</taxon>
        <taxon>Fungi</taxon>
        <taxon>Fungi incertae sedis</taxon>
        <taxon>Zoopagomycota</taxon>
        <taxon>Entomophthoromycotina</taxon>
        <taxon>Entomophthoromycetes</taxon>
        <taxon>Entomophthorales</taxon>
        <taxon>Ancylistaceae</taxon>
        <taxon>Conidiobolus</taxon>
    </lineage>
</organism>
<reference evidence="8 9" key="1">
    <citation type="journal article" date="2015" name="Genome Biol. Evol.">
        <title>Phylogenomic analyses indicate that early fungi evolved digesting cell walls of algal ancestors of land plants.</title>
        <authorList>
            <person name="Chang Y."/>
            <person name="Wang S."/>
            <person name="Sekimoto S."/>
            <person name="Aerts A.L."/>
            <person name="Choi C."/>
            <person name="Clum A."/>
            <person name="LaButti K.M."/>
            <person name="Lindquist E.A."/>
            <person name="Yee Ngan C."/>
            <person name="Ohm R.A."/>
            <person name="Salamov A.A."/>
            <person name="Grigoriev I.V."/>
            <person name="Spatafora J.W."/>
            <person name="Berbee M.L."/>
        </authorList>
    </citation>
    <scope>NUCLEOTIDE SEQUENCE [LARGE SCALE GENOMIC DNA]</scope>
    <source>
        <strain evidence="8 9">NRRL 28638</strain>
    </source>
</reference>
<evidence type="ECO:0000313" key="9">
    <source>
        <dbReference type="Proteomes" id="UP000070444"/>
    </source>
</evidence>
<evidence type="ECO:0000256" key="1">
    <source>
        <dbReference type="ARBA" id="ARBA00022723"/>
    </source>
</evidence>